<proteinExistence type="predicted"/>
<organism evidence="1 2">
    <name type="scientific">Riccia sorocarpa</name>
    <dbReference type="NCBI Taxonomy" id="122646"/>
    <lineage>
        <taxon>Eukaryota</taxon>
        <taxon>Viridiplantae</taxon>
        <taxon>Streptophyta</taxon>
        <taxon>Embryophyta</taxon>
        <taxon>Marchantiophyta</taxon>
        <taxon>Marchantiopsida</taxon>
        <taxon>Marchantiidae</taxon>
        <taxon>Marchantiales</taxon>
        <taxon>Ricciaceae</taxon>
        <taxon>Riccia</taxon>
    </lineage>
</organism>
<dbReference type="PANTHER" id="PTHR19446">
    <property type="entry name" value="REVERSE TRANSCRIPTASES"/>
    <property type="match status" value="1"/>
</dbReference>
<evidence type="ECO:0000313" key="1">
    <source>
        <dbReference type="EMBL" id="KAL3677874.1"/>
    </source>
</evidence>
<name>A0ABD3GJI6_9MARC</name>
<evidence type="ECO:0000313" key="2">
    <source>
        <dbReference type="Proteomes" id="UP001633002"/>
    </source>
</evidence>
<dbReference type="Proteomes" id="UP001633002">
    <property type="component" value="Unassembled WGS sequence"/>
</dbReference>
<gene>
    <name evidence="1" type="ORF">R1sor_020830</name>
</gene>
<evidence type="ECO:0008006" key="3">
    <source>
        <dbReference type="Google" id="ProtNLM"/>
    </source>
</evidence>
<reference evidence="1 2" key="1">
    <citation type="submission" date="2024-09" db="EMBL/GenBank/DDBJ databases">
        <title>Chromosome-scale assembly of Riccia sorocarpa.</title>
        <authorList>
            <person name="Paukszto L."/>
        </authorList>
    </citation>
    <scope>NUCLEOTIDE SEQUENCE [LARGE SCALE GENOMIC DNA]</scope>
    <source>
        <strain evidence="1">LP-2024</strain>
        <tissue evidence="1">Aerial parts of the thallus</tissue>
    </source>
</reference>
<keyword evidence="2" id="KW-1185">Reference proteome</keyword>
<dbReference type="AlphaFoldDB" id="A0ABD3GJI6"/>
<protein>
    <recommendedName>
        <fullName evidence="3">Reverse transcriptase domain-containing protein</fullName>
    </recommendedName>
</protein>
<comment type="caution">
    <text evidence="1">The sequence shown here is derived from an EMBL/GenBank/DDBJ whole genome shotgun (WGS) entry which is preliminary data.</text>
</comment>
<sequence length="129" mass="14895">MKSNKAPGHDGPTAEVVKMCWELVGDDCVRMVQAVWVKRRVLRSDMQCVIKISDNILSIKLGQEWAKWSDHEAILVKLDFTKAYDHVDHSFLWRTLEVMGFDRRFIEIVQGFMSNGTAWVHINKAFTDA</sequence>
<dbReference type="EMBL" id="JBJQOH010000007">
    <property type="protein sequence ID" value="KAL3677874.1"/>
    <property type="molecule type" value="Genomic_DNA"/>
</dbReference>
<accession>A0ABD3GJI6</accession>